<dbReference type="InterPro" id="IPR000182">
    <property type="entry name" value="GNAT_dom"/>
</dbReference>
<dbReference type="Proteomes" id="UP000423156">
    <property type="component" value="Unassembled WGS sequence"/>
</dbReference>
<dbReference type="InterPro" id="IPR016181">
    <property type="entry name" value="Acyl_CoA_acyltransferase"/>
</dbReference>
<accession>A0AA90ZQH7</accession>
<proteinExistence type="predicted"/>
<dbReference type="PROSITE" id="PS51186">
    <property type="entry name" value="GNAT"/>
    <property type="match status" value="1"/>
</dbReference>
<feature type="domain" description="N-acetyltransferase" evidence="1">
    <location>
        <begin position="1"/>
        <end position="114"/>
    </location>
</feature>
<evidence type="ECO:0000259" key="1">
    <source>
        <dbReference type="PROSITE" id="PS51186"/>
    </source>
</evidence>
<dbReference type="GO" id="GO:0016747">
    <property type="term" value="F:acyltransferase activity, transferring groups other than amino-acyl groups"/>
    <property type="evidence" value="ECO:0007669"/>
    <property type="project" value="InterPro"/>
</dbReference>
<name>A0AA90ZQH7_9BACT</name>
<organism evidence="2 3">
    <name type="scientific">Segatella copri</name>
    <dbReference type="NCBI Taxonomy" id="165179"/>
    <lineage>
        <taxon>Bacteria</taxon>
        <taxon>Pseudomonadati</taxon>
        <taxon>Bacteroidota</taxon>
        <taxon>Bacteroidia</taxon>
        <taxon>Bacteroidales</taxon>
        <taxon>Prevotellaceae</taxon>
        <taxon>Segatella</taxon>
    </lineage>
</organism>
<dbReference type="CDD" id="cd04301">
    <property type="entry name" value="NAT_SF"/>
    <property type="match status" value="1"/>
</dbReference>
<evidence type="ECO:0000313" key="3">
    <source>
        <dbReference type="Proteomes" id="UP000423156"/>
    </source>
</evidence>
<dbReference type="Gene3D" id="3.40.630.30">
    <property type="match status" value="1"/>
</dbReference>
<dbReference type="SUPFAM" id="SSF55729">
    <property type="entry name" value="Acyl-CoA N-acyltransferases (Nat)"/>
    <property type="match status" value="1"/>
</dbReference>
<reference evidence="3" key="1">
    <citation type="submission" date="2019-09" db="EMBL/GenBank/DDBJ databases">
        <title>Distinct polysaccharide growth profiles of human intestinal Prevotella copri isolates.</title>
        <authorList>
            <person name="Fehlner-Peach H."/>
            <person name="Magnabosco C."/>
            <person name="Raghavan V."/>
            <person name="Scher J.U."/>
            <person name="Tett A."/>
            <person name="Cox L.M."/>
            <person name="Gottsegen C."/>
            <person name="Watters A."/>
            <person name="Wiltshire- Gordon J.D."/>
            <person name="Segata N."/>
            <person name="Bonneau R."/>
            <person name="Littman D.R."/>
        </authorList>
    </citation>
    <scope>NUCLEOTIDE SEQUENCE [LARGE SCALE GENOMIC DNA]</scope>
    <source>
        <strain evidence="3">BU41712</strain>
    </source>
</reference>
<dbReference type="Pfam" id="PF00583">
    <property type="entry name" value="Acetyltransf_1"/>
    <property type="match status" value="1"/>
</dbReference>
<evidence type="ECO:0000313" key="2">
    <source>
        <dbReference type="EMBL" id="MQN78716.1"/>
    </source>
</evidence>
<dbReference type="RefSeq" id="WP_153093452.1">
    <property type="nucleotide sequence ID" value="NZ_VZBZ01000153.1"/>
</dbReference>
<protein>
    <submittedName>
        <fullName evidence="2">GNAT family N-acetyltransferase</fullName>
    </submittedName>
</protein>
<dbReference type="EMBL" id="VZBZ01000153">
    <property type="protein sequence ID" value="MQN78716.1"/>
    <property type="molecule type" value="Genomic_DNA"/>
</dbReference>
<comment type="caution">
    <text evidence="2">The sequence shown here is derived from an EMBL/GenBank/DDBJ whole genome shotgun (WGS) entry which is preliminary data.</text>
</comment>
<sequence>MIQKQTWKDEIRILITDEENHGSVQISIPLYVSDIFGKAEALIYALWVDVVHRRNGVAQRLLQLAEQQAKLNGVKKIGLEFDKDESDRFVLDWYLRSGYKLFDKKSNLLIKKLEE</sequence>
<gene>
    <name evidence="2" type="ORF">F7D71_12805</name>
</gene>
<dbReference type="AlphaFoldDB" id="A0AA90ZQH7"/>